<name>A0A6A6F7C5_9PEZI</name>
<dbReference type="AlphaFoldDB" id="A0A6A6F7C5"/>
<gene>
    <name evidence="2" type="ORF">CERZMDRAFT_100647</name>
</gene>
<proteinExistence type="predicted"/>
<evidence type="ECO:0000313" key="3">
    <source>
        <dbReference type="Proteomes" id="UP000799539"/>
    </source>
</evidence>
<evidence type="ECO:0000313" key="2">
    <source>
        <dbReference type="EMBL" id="KAF2209129.1"/>
    </source>
</evidence>
<keyword evidence="3" id="KW-1185">Reference proteome</keyword>
<accession>A0A6A6F7C5</accession>
<reference evidence="2" key="1">
    <citation type="journal article" date="2020" name="Stud. Mycol.">
        <title>101 Dothideomycetes genomes: a test case for predicting lifestyles and emergence of pathogens.</title>
        <authorList>
            <person name="Haridas S."/>
            <person name="Albert R."/>
            <person name="Binder M."/>
            <person name="Bloem J."/>
            <person name="Labutti K."/>
            <person name="Salamov A."/>
            <person name="Andreopoulos B."/>
            <person name="Baker S."/>
            <person name="Barry K."/>
            <person name="Bills G."/>
            <person name="Bluhm B."/>
            <person name="Cannon C."/>
            <person name="Castanera R."/>
            <person name="Culley D."/>
            <person name="Daum C."/>
            <person name="Ezra D."/>
            <person name="Gonzalez J."/>
            <person name="Henrissat B."/>
            <person name="Kuo A."/>
            <person name="Liang C."/>
            <person name="Lipzen A."/>
            <person name="Lutzoni F."/>
            <person name="Magnuson J."/>
            <person name="Mondo S."/>
            <person name="Nolan M."/>
            <person name="Ohm R."/>
            <person name="Pangilinan J."/>
            <person name="Park H.-J."/>
            <person name="Ramirez L."/>
            <person name="Alfaro M."/>
            <person name="Sun H."/>
            <person name="Tritt A."/>
            <person name="Yoshinaga Y."/>
            <person name="Zwiers L.-H."/>
            <person name="Turgeon B."/>
            <person name="Goodwin S."/>
            <person name="Spatafora J."/>
            <person name="Crous P."/>
            <person name="Grigoriev I."/>
        </authorList>
    </citation>
    <scope>NUCLEOTIDE SEQUENCE</scope>
    <source>
        <strain evidence="2">SCOH1-5</strain>
    </source>
</reference>
<sequence>MATSSSLTAPLQSLVGIYTNATEVATRPTRQQMPSRSASDWEALRRCIPSNTGPGQSNQDLNALQPKADPTRSSERGSSSVGDLTAEDLIDQDIQSTISRAVDTLGKCKTPSQRKRKRPSYEAFFVSAKPSARTKLIQAAKSIHNAIEDWGPAVSYIHTLSSVDDIFKDSKPPLNYALEVYECLSRKSESLLRLGSILVAHVIELRYTPDAWTHRASLVQVAEDTGKSVDYISRAERAGRCLTDHVMARLGSGSIFLLGSTDPRWGIDLTKTHIAMLQEYCTQIPGFSAKAGELDATLRKVLQKMCNRCGGIPGHSKLGRQLAMVGVDTPNVSGISSNIHGSSGLMERPQVEGVRDGFPSIPGNLLASEAHRPVQFRPLCPEPTNNTPTFDITGHMLSDSEIEEMERWYNMPGQEVEGFPTLFA</sequence>
<dbReference type="Proteomes" id="UP000799539">
    <property type="component" value="Unassembled WGS sequence"/>
</dbReference>
<dbReference type="EMBL" id="ML992688">
    <property type="protein sequence ID" value="KAF2209129.1"/>
    <property type="molecule type" value="Genomic_DNA"/>
</dbReference>
<evidence type="ECO:0000256" key="1">
    <source>
        <dbReference type="SAM" id="MobiDB-lite"/>
    </source>
</evidence>
<organism evidence="2 3">
    <name type="scientific">Cercospora zeae-maydis SCOH1-5</name>
    <dbReference type="NCBI Taxonomy" id="717836"/>
    <lineage>
        <taxon>Eukaryota</taxon>
        <taxon>Fungi</taxon>
        <taxon>Dikarya</taxon>
        <taxon>Ascomycota</taxon>
        <taxon>Pezizomycotina</taxon>
        <taxon>Dothideomycetes</taxon>
        <taxon>Dothideomycetidae</taxon>
        <taxon>Mycosphaerellales</taxon>
        <taxon>Mycosphaerellaceae</taxon>
        <taxon>Cercospora</taxon>
    </lineage>
</organism>
<feature type="compositionally biased region" description="Polar residues" evidence="1">
    <location>
        <begin position="49"/>
        <end position="62"/>
    </location>
</feature>
<feature type="region of interest" description="Disordered" evidence="1">
    <location>
        <begin position="47"/>
        <end position="85"/>
    </location>
</feature>
<protein>
    <submittedName>
        <fullName evidence="2">Uncharacterized protein</fullName>
    </submittedName>
</protein>